<proteinExistence type="predicted"/>
<sequence>MFDSNTFRDEAEQARGEYRQTSQSIEASADYTVDAKQRMIAEAREATERKLADIRVREDRAREDRISVLRRRLVGRPSVDTSNEISWRDAADRVASLETEEQAITLLNQALDNSDGPLIRTILRAGYDRAWAGVINTYTAAKSYDYDDAEELWSLVTHNAQNGDDIKAKLFRDLAYAL</sequence>
<evidence type="ECO:0000313" key="3">
    <source>
        <dbReference type="Proteomes" id="UP000005845"/>
    </source>
</evidence>
<keyword evidence="3" id="KW-1185">Reference proteome</keyword>
<organism evidence="2 3">
    <name type="scientific">Gordonia sputi NBRC 100414</name>
    <dbReference type="NCBI Taxonomy" id="1089453"/>
    <lineage>
        <taxon>Bacteria</taxon>
        <taxon>Bacillati</taxon>
        <taxon>Actinomycetota</taxon>
        <taxon>Actinomycetes</taxon>
        <taxon>Mycobacteriales</taxon>
        <taxon>Gordoniaceae</taxon>
        <taxon>Gordonia</taxon>
    </lineage>
</organism>
<dbReference type="EMBL" id="BAFC01000116">
    <property type="protein sequence ID" value="GAB40974.1"/>
    <property type="molecule type" value="Genomic_DNA"/>
</dbReference>
<accession>H5U5G6</accession>
<comment type="caution">
    <text evidence="2">The sequence shown here is derived from an EMBL/GenBank/DDBJ whole genome shotgun (WGS) entry which is preliminary data.</text>
</comment>
<evidence type="ECO:0000313" key="2">
    <source>
        <dbReference type="EMBL" id="GAB40974.1"/>
    </source>
</evidence>
<dbReference type="Proteomes" id="UP000005845">
    <property type="component" value="Unassembled WGS sequence"/>
</dbReference>
<feature type="compositionally biased region" description="Basic and acidic residues" evidence="1">
    <location>
        <begin position="1"/>
        <end position="18"/>
    </location>
</feature>
<protein>
    <submittedName>
        <fullName evidence="2">Uncharacterized protein</fullName>
    </submittedName>
</protein>
<reference evidence="2 3" key="1">
    <citation type="submission" date="2012-02" db="EMBL/GenBank/DDBJ databases">
        <title>Whole genome shotgun sequence of Gordonia sputi NBRC 100414.</title>
        <authorList>
            <person name="Yoshida I."/>
            <person name="Hosoyama A."/>
            <person name="Tsuchikane K."/>
            <person name="Katsumata H."/>
            <person name="Yamazaki S."/>
            <person name="Fujita N."/>
        </authorList>
    </citation>
    <scope>NUCLEOTIDE SEQUENCE [LARGE SCALE GENOMIC DNA]</scope>
    <source>
        <strain evidence="2 3">NBRC 100414</strain>
    </source>
</reference>
<evidence type="ECO:0000256" key="1">
    <source>
        <dbReference type="SAM" id="MobiDB-lite"/>
    </source>
</evidence>
<dbReference type="RefSeq" id="WP_005208075.1">
    <property type="nucleotide sequence ID" value="NZ_BAFC01000116.1"/>
</dbReference>
<dbReference type="AlphaFoldDB" id="H5U5G6"/>
<feature type="region of interest" description="Disordered" evidence="1">
    <location>
        <begin position="1"/>
        <end position="23"/>
    </location>
</feature>
<name>H5U5G6_9ACTN</name>
<gene>
    <name evidence="2" type="ORF">GOSPT_118_00510</name>
</gene>